<comment type="caution">
    <text evidence="1">The sequence shown here is derived from an EMBL/GenBank/DDBJ whole genome shotgun (WGS) entry which is preliminary data.</text>
</comment>
<protein>
    <submittedName>
        <fullName evidence="1">Uncharacterized protein</fullName>
    </submittedName>
</protein>
<dbReference type="RefSeq" id="WP_033099968.1">
    <property type="nucleotide sequence ID" value="NZ_JACEIP010000022.1"/>
</dbReference>
<organism evidence="1 2">
    <name type="scientific">Thermoactinomyces daqus</name>
    <dbReference type="NCBI Taxonomy" id="1329516"/>
    <lineage>
        <taxon>Bacteria</taxon>
        <taxon>Bacillati</taxon>
        <taxon>Bacillota</taxon>
        <taxon>Bacilli</taxon>
        <taxon>Bacillales</taxon>
        <taxon>Thermoactinomycetaceae</taxon>
        <taxon>Thermoactinomyces</taxon>
    </lineage>
</organism>
<name>A0A7W1XBZ0_9BACL</name>
<evidence type="ECO:0000313" key="2">
    <source>
        <dbReference type="Proteomes" id="UP000530514"/>
    </source>
</evidence>
<dbReference type="AlphaFoldDB" id="A0A7W1XBZ0"/>
<dbReference type="EMBL" id="JACEIP010000022">
    <property type="protein sequence ID" value="MBA4543830.1"/>
    <property type="molecule type" value="Genomic_DNA"/>
</dbReference>
<keyword evidence="2" id="KW-1185">Reference proteome</keyword>
<proteinExistence type="predicted"/>
<accession>A0A7W1XBZ0</accession>
<gene>
    <name evidence="1" type="ORF">H1164_13125</name>
</gene>
<sequence length="71" mass="8496">MNKCMHCGRVEYRSQHCELHWALGVFFQYECNHLWRGKDVLTEFTKWLGSLTESEKRNIFQHYWKGGGGDD</sequence>
<dbReference type="Proteomes" id="UP000530514">
    <property type="component" value="Unassembled WGS sequence"/>
</dbReference>
<evidence type="ECO:0000313" key="1">
    <source>
        <dbReference type="EMBL" id="MBA4543830.1"/>
    </source>
</evidence>
<reference evidence="1 2" key="1">
    <citation type="submission" date="2020-07" db="EMBL/GenBank/DDBJ databases">
        <authorList>
            <person name="Feng H."/>
        </authorList>
    </citation>
    <scope>NUCLEOTIDE SEQUENCE [LARGE SCALE GENOMIC DNA]</scope>
    <source>
        <strain evidence="2">s-11</strain>
    </source>
</reference>